<reference evidence="1" key="3">
    <citation type="submission" date="2021-05" db="UniProtKB">
        <authorList>
            <consortium name="EnsemblPlants"/>
        </authorList>
    </citation>
    <scope>IDENTIFICATION</scope>
    <source>
        <strain evidence="1">cv. B73</strain>
    </source>
</reference>
<accession>A0A804RD52</accession>
<reference evidence="2" key="1">
    <citation type="journal article" date="2009" name="Science">
        <title>The B73 maize genome: complexity, diversity, and dynamics.</title>
        <authorList>
            <person name="Schnable P.S."/>
            <person name="Ware D."/>
            <person name="Fulton R.S."/>
            <person name="Stein J.C."/>
            <person name="Wei F."/>
            <person name="Pasternak S."/>
            <person name="Liang C."/>
            <person name="Zhang J."/>
            <person name="Fulton L."/>
            <person name="Graves T.A."/>
            <person name="Minx P."/>
            <person name="Reily A.D."/>
            <person name="Courtney L."/>
            <person name="Kruchowski S.S."/>
            <person name="Tomlinson C."/>
            <person name="Strong C."/>
            <person name="Delehaunty K."/>
            <person name="Fronick C."/>
            <person name="Courtney B."/>
            <person name="Rock S.M."/>
            <person name="Belter E."/>
            <person name="Du F."/>
            <person name="Kim K."/>
            <person name="Abbott R.M."/>
            <person name="Cotton M."/>
            <person name="Levy A."/>
            <person name="Marchetto P."/>
            <person name="Ochoa K."/>
            <person name="Jackson S.M."/>
            <person name="Gillam B."/>
            <person name="Chen W."/>
            <person name="Yan L."/>
            <person name="Higginbotham J."/>
            <person name="Cardenas M."/>
            <person name="Waligorski J."/>
            <person name="Applebaum E."/>
            <person name="Phelps L."/>
            <person name="Falcone J."/>
            <person name="Kanchi K."/>
            <person name="Thane T."/>
            <person name="Scimone A."/>
            <person name="Thane N."/>
            <person name="Henke J."/>
            <person name="Wang T."/>
            <person name="Ruppert J."/>
            <person name="Shah N."/>
            <person name="Rotter K."/>
            <person name="Hodges J."/>
            <person name="Ingenthron E."/>
            <person name="Cordes M."/>
            <person name="Kohlberg S."/>
            <person name="Sgro J."/>
            <person name="Delgado B."/>
            <person name="Mead K."/>
            <person name="Chinwalla A."/>
            <person name="Leonard S."/>
            <person name="Crouse K."/>
            <person name="Collura K."/>
            <person name="Kudrna D."/>
            <person name="Currie J."/>
            <person name="He R."/>
            <person name="Angelova A."/>
            <person name="Rajasekar S."/>
            <person name="Mueller T."/>
            <person name="Lomeli R."/>
            <person name="Scara G."/>
            <person name="Ko A."/>
            <person name="Delaney K."/>
            <person name="Wissotski M."/>
            <person name="Lopez G."/>
            <person name="Campos D."/>
            <person name="Braidotti M."/>
            <person name="Ashley E."/>
            <person name="Golser W."/>
            <person name="Kim H."/>
            <person name="Lee S."/>
            <person name="Lin J."/>
            <person name="Dujmic Z."/>
            <person name="Kim W."/>
            <person name="Talag J."/>
            <person name="Zuccolo A."/>
            <person name="Fan C."/>
            <person name="Sebastian A."/>
            <person name="Kramer M."/>
            <person name="Spiegel L."/>
            <person name="Nascimento L."/>
            <person name="Zutavern T."/>
            <person name="Miller B."/>
            <person name="Ambroise C."/>
            <person name="Muller S."/>
            <person name="Spooner W."/>
            <person name="Narechania A."/>
            <person name="Ren L."/>
            <person name="Wei S."/>
            <person name="Kumari S."/>
            <person name="Faga B."/>
            <person name="Levy M.J."/>
            <person name="McMahan L."/>
            <person name="Van Buren P."/>
            <person name="Vaughn M.W."/>
            <person name="Ying K."/>
            <person name="Yeh C.-T."/>
            <person name="Emrich S.J."/>
            <person name="Jia Y."/>
            <person name="Kalyanaraman A."/>
            <person name="Hsia A.-P."/>
            <person name="Barbazuk W.B."/>
            <person name="Baucom R.S."/>
            <person name="Brutnell T.P."/>
            <person name="Carpita N.C."/>
            <person name="Chaparro C."/>
            <person name="Chia J.-M."/>
            <person name="Deragon J.-M."/>
            <person name="Estill J.C."/>
            <person name="Fu Y."/>
            <person name="Jeddeloh J.A."/>
            <person name="Han Y."/>
            <person name="Lee H."/>
            <person name="Li P."/>
            <person name="Lisch D.R."/>
            <person name="Liu S."/>
            <person name="Liu Z."/>
            <person name="Nagel D.H."/>
            <person name="McCann M.C."/>
            <person name="SanMiguel P."/>
            <person name="Myers A.M."/>
            <person name="Nettleton D."/>
            <person name="Nguyen J."/>
            <person name="Penning B.W."/>
            <person name="Ponnala L."/>
            <person name="Schneider K.L."/>
            <person name="Schwartz D.C."/>
            <person name="Sharma A."/>
            <person name="Soderlund C."/>
            <person name="Springer N.M."/>
            <person name="Sun Q."/>
            <person name="Wang H."/>
            <person name="Waterman M."/>
            <person name="Westerman R."/>
            <person name="Wolfgruber T.K."/>
            <person name="Yang L."/>
            <person name="Yu Y."/>
            <person name="Zhang L."/>
            <person name="Zhou S."/>
            <person name="Zhu Q."/>
            <person name="Bennetzen J.L."/>
            <person name="Dawe R.K."/>
            <person name="Jiang J."/>
            <person name="Jiang N."/>
            <person name="Presting G.G."/>
            <person name="Wessler S.R."/>
            <person name="Aluru S."/>
            <person name="Martienssen R.A."/>
            <person name="Clifton S.W."/>
            <person name="McCombie W.R."/>
            <person name="Wing R.A."/>
            <person name="Wilson R.K."/>
        </authorList>
    </citation>
    <scope>NUCLEOTIDE SEQUENCE [LARGE SCALE GENOMIC DNA]</scope>
    <source>
        <strain evidence="2">cv. B73</strain>
    </source>
</reference>
<dbReference type="EnsemblPlants" id="Zm00001eb406910_T001">
    <property type="protein sequence ID" value="Zm00001eb406910_P001"/>
    <property type="gene ID" value="Zm00001eb406910"/>
</dbReference>
<dbReference type="Gramene" id="Zm00001eb406910_T001">
    <property type="protein sequence ID" value="Zm00001eb406910_P001"/>
    <property type="gene ID" value="Zm00001eb406910"/>
</dbReference>
<evidence type="ECO:0000313" key="2">
    <source>
        <dbReference type="Proteomes" id="UP000007305"/>
    </source>
</evidence>
<reference evidence="1" key="2">
    <citation type="submission" date="2019-07" db="EMBL/GenBank/DDBJ databases">
        <authorList>
            <person name="Seetharam A."/>
            <person name="Woodhouse M."/>
            <person name="Cannon E."/>
        </authorList>
    </citation>
    <scope>NUCLEOTIDE SEQUENCE [LARGE SCALE GENOMIC DNA]</scope>
    <source>
        <strain evidence="1">cv. B73</strain>
    </source>
</reference>
<dbReference type="InParanoid" id="A0A804RD52"/>
<dbReference type="Proteomes" id="UP000007305">
    <property type="component" value="Chromosome 10"/>
</dbReference>
<dbReference type="AlphaFoldDB" id="A0A804RD52"/>
<keyword evidence="2" id="KW-1185">Reference proteome</keyword>
<proteinExistence type="predicted"/>
<protein>
    <submittedName>
        <fullName evidence="1">Uncharacterized protein</fullName>
    </submittedName>
</protein>
<evidence type="ECO:0000313" key="1">
    <source>
        <dbReference type="EnsemblPlants" id="Zm00001eb406910_P001"/>
    </source>
</evidence>
<name>A0A804RD52_MAIZE</name>
<sequence>MRDKCRGGVRARQTVQRRDVEAVEEPVDLVLDGVLILSAACSSSQWRDHPPGGRCAMLVFLAACSSLLPVAWSPDGVLVQKISSGPTSCEGTSFCCPAHSENFYGVKCCMLRACCTTLGRCLMKRSSQHHSDFPIFL</sequence>
<organism evidence="1 2">
    <name type="scientific">Zea mays</name>
    <name type="common">Maize</name>
    <dbReference type="NCBI Taxonomy" id="4577"/>
    <lineage>
        <taxon>Eukaryota</taxon>
        <taxon>Viridiplantae</taxon>
        <taxon>Streptophyta</taxon>
        <taxon>Embryophyta</taxon>
        <taxon>Tracheophyta</taxon>
        <taxon>Spermatophyta</taxon>
        <taxon>Magnoliopsida</taxon>
        <taxon>Liliopsida</taxon>
        <taxon>Poales</taxon>
        <taxon>Poaceae</taxon>
        <taxon>PACMAD clade</taxon>
        <taxon>Panicoideae</taxon>
        <taxon>Andropogonodae</taxon>
        <taxon>Andropogoneae</taxon>
        <taxon>Tripsacinae</taxon>
        <taxon>Zea</taxon>
    </lineage>
</organism>